<dbReference type="InterPro" id="IPR011332">
    <property type="entry name" value="Ribosomal_zn-bd"/>
</dbReference>
<gene>
    <name evidence="5" type="primary">rpmF</name>
    <name evidence="6" type="ORF">JCM5805K_2923</name>
</gene>
<dbReference type="Pfam" id="PF01783">
    <property type="entry name" value="Ribosomal_L32p"/>
    <property type="match status" value="1"/>
</dbReference>
<evidence type="ECO:0000256" key="4">
    <source>
        <dbReference type="ARBA" id="ARBA00035178"/>
    </source>
</evidence>
<dbReference type="GO" id="GO:0006412">
    <property type="term" value="P:translation"/>
    <property type="evidence" value="ECO:0007669"/>
    <property type="project" value="UniProtKB-UniRule"/>
</dbReference>
<evidence type="ECO:0000256" key="3">
    <source>
        <dbReference type="ARBA" id="ARBA00023274"/>
    </source>
</evidence>
<organism evidence="6 7">
    <name type="scientific">Lactococcus lactis subsp. lactis</name>
    <name type="common">Streptococcus lactis</name>
    <dbReference type="NCBI Taxonomy" id="1360"/>
    <lineage>
        <taxon>Bacteria</taxon>
        <taxon>Bacillati</taxon>
        <taxon>Bacillota</taxon>
        <taxon>Bacilli</taxon>
        <taxon>Lactobacillales</taxon>
        <taxon>Streptococcaceae</taxon>
        <taxon>Lactococcus</taxon>
    </lineage>
</organism>
<evidence type="ECO:0000256" key="2">
    <source>
        <dbReference type="ARBA" id="ARBA00022980"/>
    </source>
</evidence>
<dbReference type="SUPFAM" id="SSF57829">
    <property type="entry name" value="Zn-binding ribosomal proteins"/>
    <property type="match status" value="1"/>
</dbReference>
<dbReference type="PANTHER" id="PTHR35534:SF1">
    <property type="entry name" value="LARGE RIBOSOMAL SUBUNIT PROTEIN BL32"/>
    <property type="match status" value="1"/>
</dbReference>
<dbReference type="HAMAP" id="MF_00340">
    <property type="entry name" value="Ribosomal_bL32"/>
    <property type="match status" value="1"/>
</dbReference>
<dbReference type="PANTHER" id="PTHR35534">
    <property type="entry name" value="50S RIBOSOMAL PROTEIN L32"/>
    <property type="match status" value="1"/>
</dbReference>
<dbReference type="InterPro" id="IPR044957">
    <property type="entry name" value="Ribosomal_bL32_bact"/>
</dbReference>
<dbReference type="NCBIfam" id="TIGR01031">
    <property type="entry name" value="rpmF_bact"/>
    <property type="match status" value="1"/>
</dbReference>
<protein>
    <recommendedName>
        <fullName evidence="4 5">Large ribosomal subunit protein bL32</fullName>
    </recommendedName>
</protein>
<dbReference type="GO" id="GO:0003735">
    <property type="term" value="F:structural constituent of ribosome"/>
    <property type="evidence" value="ECO:0007669"/>
    <property type="project" value="InterPro"/>
</dbReference>
<dbReference type="GO" id="GO:0015934">
    <property type="term" value="C:large ribosomal subunit"/>
    <property type="evidence" value="ECO:0007669"/>
    <property type="project" value="InterPro"/>
</dbReference>
<dbReference type="AlphaFoldDB" id="A0A0B8R6H6"/>
<keyword evidence="2 5" id="KW-0689">Ribosomal protein</keyword>
<comment type="caution">
    <text evidence="6">The sequence shown here is derived from an EMBL/GenBank/DDBJ whole genome shotgun (WGS) entry which is preliminary data.</text>
</comment>
<comment type="similarity">
    <text evidence="1 5">Belongs to the bacterial ribosomal protein bL32 family.</text>
</comment>
<accession>A0A0B8R6H6</accession>
<keyword evidence="3 5" id="KW-0687">Ribonucleoprotein</keyword>
<evidence type="ECO:0000313" key="7">
    <source>
        <dbReference type="Proteomes" id="UP000031847"/>
    </source>
</evidence>
<dbReference type="InterPro" id="IPR002677">
    <property type="entry name" value="Ribosomal_bL32"/>
</dbReference>
<sequence length="113" mass="13339">MSVLLLTQILLTERFAKICQVILLYKTCISENLCYTNKVRFCTLQERDKILRRKKTMAVPARHTSSAKKNRRRTHYKLTAPTVTFDETTGDYRHSHRVSLKGYYKGRKVRDTK</sequence>
<evidence type="ECO:0000256" key="5">
    <source>
        <dbReference type="HAMAP-Rule" id="MF_00340"/>
    </source>
</evidence>
<proteinExistence type="inferred from homology"/>
<reference evidence="6 7" key="1">
    <citation type="submission" date="2015-01" db="EMBL/GenBank/DDBJ databases">
        <title>Lactococcus lactis subsp.lactis JCM 5805 whole genome shotgun sequence.</title>
        <authorList>
            <person name="Fujii T."/>
            <person name="Tomita Y."/>
            <person name="Ikushima S."/>
            <person name="Fujiwara D."/>
        </authorList>
    </citation>
    <scope>NUCLEOTIDE SEQUENCE [LARGE SCALE GENOMIC DNA]</scope>
    <source>
        <strain evidence="6 7">JCM 5805</strain>
    </source>
</reference>
<dbReference type="EMBL" id="BBSI01000041">
    <property type="protein sequence ID" value="GAM81799.1"/>
    <property type="molecule type" value="Genomic_DNA"/>
</dbReference>
<dbReference type="Proteomes" id="UP000031847">
    <property type="component" value="Unassembled WGS sequence"/>
</dbReference>
<name>A0A0B8R6H6_LACLL</name>
<evidence type="ECO:0000313" key="6">
    <source>
        <dbReference type="EMBL" id="GAM81799.1"/>
    </source>
</evidence>
<evidence type="ECO:0000256" key="1">
    <source>
        <dbReference type="ARBA" id="ARBA00008560"/>
    </source>
</evidence>